<evidence type="ECO:0000313" key="3">
    <source>
        <dbReference type="Proteomes" id="UP001157109"/>
    </source>
</evidence>
<proteinExistence type="predicted"/>
<accession>A0ABQ6HR66</accession>
<keyword evidence="3" id="KW-1185">Reference proteome</keyword>
<name>A0ABQ6HR66_9MICO</name>
<feature type="compositionally biased region" description="Basic and acidic residues" evidence="1">
    <location>
        <begin position="41"/>
        <end position="54"/>
    </location>
</feature>
<feature type="region of interest" description="Disordered" evidence="1">
    <location>
        <begin position="26"/>
        <end position="54"/>
    </location>
</feature>
<evidence type="ECO:0000256" key="1">
    <source>
        <dbReference type="SAM" id="MobiDB-lite"/>
    </source>
</evidence>
<dbReference type="EMBL" id="BSUJ01000001">
    <property type="protein sequence ID" value="GMA20856.1"/>
    <property type="molecule type" value="Genomic_DNA"/>
</dbReference>
<comment type="caution">
    <text evidence="2">The sequence shown here is derived from an EMBL/GenBank/DDBJ whole genome shotgun (WGS) entry which is preliminary data.</text>
</comment>
<reference evidence="3" key="1">
    <citation type="journal article" date="2019" name="Int. J. Syst. Evol. Microbiol.">
        <title>The Global Catalogue of Microorganisms (GCM) 10K type strain sequencing project: providing services to taxonomists for standard genome sequencing and annotation.</title>
        <authorList>
            <consortium name="The Broad Institute Genomics Platform"/>
            <consortium name="The Broad Institute Genome Sequencing Center for Infectious Disease"/>
            <person name="Wu L."/>
            <person name="Ma J."/>
        </authorList>
    </citation>
    <scope>NUCLEOTIDE SEQUENCE [LARGE SCALE GENOMIC DNA]</scope>
    <source>
        <strain evidence="3">NBRC 105830</strain>
    </source>
</reference>
<organism evidence="2 3">
    <name type="scientific">Arsenicicoccus piscis</name>
    <dbReference type="NCBI Taxonomy" id="673954"/>
    <lineage>
        <taxon>Bacteria</taxon>
        <taxon>Bacillati</taxon>
        <taxon>Actinomycetota</taxon>
        <taxon>Actinomycetes</taxon>
        <taxon>Micrococcales</taxon>
        <taxon>Intrasporangiaceae</taxon>
        <taxon>Arsenicicoccus</taxon>
    </lineage>
</organism>
<gene>
    <name evidence="2" type="ORF">GCM10025862_28770</name>
</gene>
<protein>
    <submittedName>
        <fullName evidence="2">Uncharacterized protein</fullName>
    </submittedName>
</protein>
<evidence type="ECO:0000313" key="2">
    <source>
        <dbReference type="EMBL" id="GMA20856.1"/>
    </source>
</evidence>
<sequence>MRHRGRHLGGGHDLLGEGLAALELGGRGRRSEDGDPALAHHVRDAGDERDLGTDHDQVGLDLLRQVGDGRPVGRVGQGAAQGDLVDARVAGGGDDRVDGRVAQQGGDDGVLSGTGADDEDLHLAHPTGPRRSGREV</sequence>
<dbReference type="Proteomes" id="UP001157109">
    <property type="component" value="Unassembled WGS sequence"/>
</dbReference>
<feature type="region of interest" description="Disordered" evidence="1">
    <location>
        <begin position="89"/>
        <end position="136"/>
    </location>
</feature>